<evidence type="ECO:0000259" key="12">
    <source>
        <dbReference type="PROSITE" id="PS00128"/>
    </source>
</evidence>
<dbReference type="InterPro" id="IPR019799">
    <property type="entry name" value="Glyco_hydro_22_CS"/>
</dbReference>
<keyword evidence="13" id="KW-1185">Reference proteome</keyword>
<dbReference type="Pfam" id="PF00062">
    <property type="entry name" value="Lys"/>
    <property type="match status" value="1"/>
</dbReference>
<dbReference type="GeneID" id="113521648"/>
<name>A0A6J1X802_GALME</name>
<dbReference type="GO" id="GO:0003796">
    <property type="term" value="F:lysozyme activity"/>
    <property type="evidence" value="ECO:0007669"/>
    <property type="project" value="UniProtKB-EC"/>
</dbReference>
<evidence type="ECO:0000256" key="4">
    <source>
        <dbReference type="ARBA" id="ARBA00022529"/>
    </source>
</evidence>
<keyword evidence="8" id="KW-0326">Glycosidase</keyword>
<dbReference type="PROSITE" id="PS51348">
    <property type="entry name" value="GLYCOSYL_HYDROL_F22_2"/>
    <property type="match status" value="1"/>
</dbReference>
<keyword evidence="7" id="KW-1015">Disulfide bond</keyword>
<evidence type="ECO:0000256" key="6">
    <source>
        <dbReference type="ARBA" id="ARBA00022801"/>
    </source>
</evidence>
<dbReference type="SUPFAM" id="SSF53955">
    <property type="entry name" value="Lysozyme-like"/>
    <property type="match status" value="1"/>
</dbReference>
<reference evidence="14" key="1">
    <citation type="submission" date="2025-08" db="UniProtKB">
        <authorList>
            <consortium name="RefSeq"/>
        </authorList>
    </citation>
    <scope>IDENTIFICATION</scope>
    <source>
        <tissue evidence="14">Whole larvae</tissue>
    </source>
</reference>
<feature type="domain" description="Glycosyl hydrolases family 22 (GH22)" evidence="12">
    <location>
        <begin position="81"/>
        <end position="99"/>
    </location>
</feature>
<dbReference type="InterPro" id="IPR001916">
    <property type="entry name" value="Glyco_hydro_22"/>
</dbReference>
<dbReference type="CDD" id="cd16899">
    <property type="entry name" value="LYZ_C_invert"/>
    <property type="match status" value="1"/>
</dbReference>
<evidence type="ECO:0000313" key="14">
    <source>
        <dbReference type="RefSeq" id="XP_026763052.2"/>
    </source>
</evidence>
<protein>
    <recommendedName>
        <fullName evidence="3">Lysozyme</fullName>
        <ecNumber evidence="2">3.2.1.17</ecNumber>
    </recommendedName>
    <alternativeName>
        <fullName evidence="9">1,4-beta-N-acetylmuramidase</fullName>
    </alternativeName>
</protein>
<dbReference type="PRINTS" id="PR00135">
    <property type="entry name" value="LYZLACT"/>
</dbReference>
<evidence type="ECO:0000256" key="3">
    <source>
        <dbReference type="ARBA" id="ARBA00020438"/>
    </source>
</evidence>
<dbReference type="InParanoid" id="A0A6J1X802"/>
<comment type="similarity">
    <text evidence="10">Belongs to the glycosyl hydrolase 22 family.</text>
</comment>
<keyword evidence="11" id="KW-0732">Signal</keyword>
<evidence type="ECO:0000256" key="8">
    <source>
        <dbReference type="ARBA" id="ARBA00023295"/>
    </source>
</evidence>
<sequence>MIRDVWWTCALLALASARIYERCELARELMSYGVDRNHVSTWVCIAYHESRLDTSAQNHGSGDHGIFQISELYWCGPGKACGVPCTAFRDEDIKDDVECSLMIHEEHTRLQGDGFMAWVVYPQHCRQNTKKYLADCDGFPKNITGKMFNTYKPQVLDFIDNNVTVSYTPKISDRQPSYLTVNALFNNHFQQNYTKTTPKNWLNYKIDNIDKLTLPVFDNKPKLVPTQITSPTSYPTTSTTTALAVKPWRTIETNQFRNKITYDNKDFGKASVTKDATKYDKFTTYSTYTKSSTSAPTIYTTPRTYKIPTIKTSSRHQVVSYRPATLSTSSYNFPAATTTLRPVSVPISYRFPSTPSLRPTPTPTTRRPWYQQQTFSTTPQVKLTSRPTFGTKFRTTPSPLITKRPNSATYKPTLQRSTQSIFDLYLNPTKRPQISSFFRSTNESPYKLRIFAGGTTTPSPFFKGATFGGASRNQFRRDTQFHK</sequence>
<dbReference type="AlphaFoldDB" id="A0A6J1X802"/>
<evidence type="ECO:0000256" key="5">
    <source>
        <dbReference type="ARBA" id="ARBA00022638"/>
    </source>
</evidence>
<accession>A0A6J1X802</accession>
<keyword evidence="5" id="KW-0081">Bacteriolytic enzyme</keyword>
<evidence type="ECO:0000256" key="2">
    <source>
        <dbReference type="ARBA" id="ARBA00012732"/>
    </source>
</evidence>
<dbReference type="PROSITE" id="PS00128">
    <property type="entry name" value="GLYCOSYL_HYDROL_F22_1"/>
    <property type="match status" value="1"/>
</dbReference>
<dbReference type="GO" id="GO:0042742">
    <property type="term" value="P:defense response to bacterium"/>
    <property type="evidence" value="ECO:0007669"/>
    <property type="project" value="UniProtKB-KW"/>
</dbReference>
<dbReference type="KEGG" id="gmw:113521648"/>
<evidence type="ECO:0000256" key="9">
    <source>
        <dbReference type="ARBA" id="ARBA00031262"/>
    </source>
</evidence>
<keyword evidence="4" id="KW-0929">Antimicrobial</keyword>
<proteinExistence type="inferred from homology"/>
<feature type="chain" id="PRO_5046883040" description="Lysozyme" evidence="11">
    <location>
        <begin position="18"/>
        <end position="483"/>
    </location>
</feature>
<evidence type="ECO:0000256" key="10">
    <source>
        <dbReference type="RuleBase" id="RU004440"/>
    </source>
</evidence>
<keyword evidence="6" id="KW-0378">Hydrolase</keyword>
<comment type="catalytic activity">
    <reaction evidence="1">
        <text>Hydrolysis of (1-&gt;4)-beta-linkages between N-acetylmuramic acid and N-acetyl-D-glucosamine residues in a peptidoglycan and between N-acetyl-D-glucosamine residues in chitodextrins.</text>
        <dbReference type="EC" id="3.2.1.17"/>
    </reaction>
</comment>
<dbReference type="PANTHER" id="PTHR11407:SF63">
    <property type="entry name" value="LYSOZYME C"/>
    <property type="match status" value="1"/>
</dbReference>
<evidence type="ECO:0000256" key="7">
    <source>
        <dbReference type="ARBA" id="ARBA00023157"/>
    </source>
</evidence>
<dbReference type="GO" id="GO:0031640">
    <property type="term" value="P:killing of cells of another organism"/>
    <property type="evidence" value="ECO:0007669"/>
    <property type="project" value="UniProtKB-KW"/>
</dbReference>
<feature type="signal peptide" evidence="11">
    <location>
        <begin position="1"/>
        <end position="17"/>
    </location>
</feature>
<dbReference type="Gene3D" id="1.10.530.10">
    <property type="match status" value="1"/>
</dbReference>
<dbReference type="EC" id="3.2.1.17" evidence="2"/>
<evidence type="ECO:0000256" key="1">
    <source>
        <dbReference type="ARBA" id="ARBA00000632"/>
    </source>
</evidence>
<dbReference type="SMART" id="SM00263">
    <property type="entry name" value="LYZ1"/>
    <property type="match status" value="1"/>
</dbReference>
<gene>
    <name evidence="14" type="primary">LOC113521648</name>
</gene>
<dbReference type="Proteomes" id="UP001652740">
    <property type="component" value="Unplaced"/>
</dbReference>
<evidence type="ECO:0000256" key="11">
    <source>
        <dbReference type="SAM" id="SignalP"/>
    </source>
</evidence>
<dbReference type="PANTHER" id="PTHR11407">
    <property type="entry name" value="LYSOZYME C"/>
    <property type="match status" value="1"/>
</dbReference>
<evidence type="ECO:0000313" key="13">
    <source>
        <dbReference type="Proteomes" id="UP001652740"/>
    </source>
</evidence>
<dbReference type="InterPro" id="IPR023346">
    <property type="entry name" value="Lysozyme-like_dom_sf"/>
</dbReference>
<dbReference type="RefSeq" id="XP_026763052.2">
    <property type="nucleotide sequence ID" value="XM_026907251.3"/>
</dbReference>
<organism evidence="13 14">
    <name type="scientific">Galleria mellonella</name>
    <name type="common">Greater wax moth</name>
    <dbReference type="NCBI Taxonomy" id="7137"/>
    <lineage>
        <taxon>Eukaryota</taxon>
        <taxon>Metazoa</taxon>
        <taxon>Ecdysozoa</taxon>
        <taxon>Arthropoda</taxon>
        <taxon>Hexapoda</taxon>
        <taxon>Insecta</taxon>
        <taxon>Pterygota</taxon>
        <taxon>Neoptera</taxon>
        <taxon>Endopterygota</taxon>
        <taxon>Lepidoptera</taxon>
        <taxon>Glossata</taxon>
        <taxon>Ditrysia</taxon>
        <taxon>Pyraloidea</taxon>
        <taxon>Pyralidae</taxon>
        <taxon>Galleriinae</taxon>
        <taxon>Galleria</taxon>
    </lineage>
</organism>